<reference evidence="1" key="1">
    <citation type="submission" date="2010-04" db="EMBL/GenBank/DDBJ databases">
        <authorList>
            <person name="Reid K.E."/>
            <person name="Liao N."/>
            <person name="Chan S."/>
            <person name="Docking R."/>
            <person name="Taylor G."/>
            <person name="Moore R."/>
            <person name="Mayo M."/>
            <person name="Munro S."/>
            <person name="King J."/>
            <person name="Yanchuk A."/>
            <person name="Holt R."/>
            <person name="Jones S."/>
            <person name="Marra M."/>
            <person name="Ritland C.E."/>
            <person name="Ritland K."/>
            <person name="Bohlmann J."/>
        </authorList>
    </citation>
    <scope>NUCLEOTIDE SEQUENCE</scope>
    <source>
        <tissue evidence="1">Buds collected with no treatment. Collection October 2007</tissue>
    </source>
</reference>
<proteinExistence type="evidence at transcript level"/>
<sequence>MLRAHLHVLSTICQTAASTNRCNQEVLRHPLDLGRESTFLLVDCMDRMADPISGQEFEICFKLFCIILGGLSLHMWSGQVPLLVYIHVDAHECIVNFLV</sequence>
<accession>D5A8H9</accession>
<evidence type="ECO:0000313" key="1">
    <source>
        <dbReference type="EMBL" id="ADE75848.1"/>
    </source>
</evidence>
<name>D5A8H9_PICSI</name>
<protein>
    <submittedName>
        <fullName evidence="1">Uncharacterized protein</fullName>
    </submittedName>
</protein>
<dbReference type="AlphaFoldDB" id="D5A8H9"/>
<dbReference type="EMBL" id="BT122473">
    <property type="protein sequence ID" value="ADE75848.1"/>
    <property type="molecule type" value="mRNA"/>
</dbReference>
<organism evidence="1">
    <name type="scientific">Picea sitchensis</name>
    <name type="common">Sitka spruce</name>
    <name type="synonym">Pinus sitchensis</name>
    <dbReference type="NCBI Taxonomy" id="3332"/>
    <lineage>
        <taxon>Eukaryota</taxon>
        <taxon>Viridiplantae</taxon>
        <taxon>Streptophyta</taxon>
        <taxon>Embryophyta</taxon>
        <taxon>Tracheophyta</taxon>
        <taxon>Spermatophyta</taxon>
        <taxon>Pinopsida</taxon>
        <taxon>Pinidae</taxon>
        <taxon>Conifers I</taxon>
        <taxon>Pinales</taxon>
        <taxon>Pinaceae</taxon>
        <taxon>Picea</taxon>
    </lineage>
</organism>